<evidence type="ECO:0000256" key="1">
    <source>
        <dbReference type="ARBA" id="ARBA00008061"/>
    </source>
</evidence>
<dbReference type="InterPro" id="IPR036116">
    <property type="entry name" value="FN3_sf"/>
</dbReference>
<dbReference type="InterPro" id="IPR013783">
    <property type="entry name" value="Ig-like_fold"/>
</dbReference>
<organism evidence="4 5">
    <name type="scientific">Cyclospora cayetanensis</name>
    <dbReference type="NCBI Taxonomy" id="88456"/>
    <lineage>
        <taxon>Eukaryota</taxon>
        <taxon>Sar</taxon>
        <taxon>Alveolata</taxon>
        <taxon>Apicomplexa</taxon>
        <taxon>Conoidasida</taxon>
        <taxon>Coccidia</taxon>
        <taxon>Eucoccidiorida</taxon>
        <taxon>Eimeriorina</taxon>
        <taxon>Eimeriidae</taxon>
        <taxon>Cyclospora</taxon>
    </lineage>
</organism>
<feature type="domain" description="Fibronectin type-III" evidence="3">
    <location>
        <begin position="188"/>
        <end position="281"/>
    </location>
</feature>
<dbReference type="OrthoDB" id="434688at2759"/>
<dbReference type="PANTHER" id="PTHR43447">
    <property type="entry name" value="ALPHA-AMYLASE"/>
    <property type="match status" value="1"/>
</dbReference>
<keyword evidence="4" id="KW-1185">Reference proteome</keyword>
<evidence type="ECO:0000256" key="2">
    <source>
        <dbReference type="SAM" id="MobiDB-lite"/>
    </source>
</evidence>
<dbReference type="GO" id="GO:0004556">
    <property type="term" value="F:alpha-amylase activity"/>
    <property type="evidence" value="ECO:0007669"/>
    <property type="project" value="InterPro"/>
</dbReference>
<dbReference type="InterPro" id="IPR003961">
    <property type="entry name" value="FN3_dom"/>
</dbReference>
<accession>A0A6P6RZC1</accession>
<dbReference type="Gene3D" id="2.60.40.10">
    <property type="entry name" value="Immunoglobulins"/>
    <property type="match status" value="2"/>
</dbReference>
<dbReference type="SMART" id="SM00642">
    <property type="entry name" value="Aamy"/>
    <property type="match status" value="1"/>
</dbReference>
<feature type="region of interest" description="Disordered" evidence="2">
    <location>
        <begin position="1"/>
        <end position="33"/>
    </location>
</feature>
<reference evidence="5" key="1">
    <citation type="submission" date="2025-08" db="UniProtKB">
        <authorList>
            <consortium name="RefSeq"/>
        </authorList>
    </citation>
    <scope>IDENTIFICATION</scope>
</reference>
<dbReference type="Gene3D" id="2.60.40.1180">
    <property type="entry name" value="Golgi alpha-mannosidase II"/>
    <property type="match status" value="1"/>
</dbReference>
<dbReference type="GeneID" id="34618147"/>
<protein>
    <submittedName>
        <fullName evidence="5">Alpha-amylase AMY3</fullName>
    </submittedName>
</protein>
<evidence type="ECO:0000313" key="5">
    <source>
        <dbReference type="RefSeq" id="XP_026192455.1"/>
    </source>
</evidence>
<dbReference type="SUPFAM" id="SSF51445">
    <property type="entry name" value="(Trans)glycosidases"/>
    <property type="match status" value="1"/>
</dbReference>
<feature type="domain" description="Fibronectin type-III" evidence="3">
    <location>
        <begin position="84"/>
        <end position="183"/>
    </location>
</feature>
<feature type="compositionally biased region" description="Basic and acidic residues" evidence="2">
    <location>
        <begin position="14"/>
        <end position="27"/>
    </location>
</feature>
<dbReference type="AlphaFoldDB" id="A0A6P6RZC1"/>
<feature type="compositionally biased region" description="Low complexity" evidence="2">
    <location>
        <begin position="1"/>
        <end position="13"/>
    </location>
</feature>
<dbReference type="Proteomes" id="UP000515125">
    <property type="component" value="Unplaced"/>
</dbReference>
<proteinExistence type="inferred from homology"/>
<dbReference type="GO" id="GO:0005975">
    <property type="term" value="P:carbohydrate metabolic process"/>
    <property type="evidence" value="ECO:0007669"/>
    <property type="project" value="InterPro"/>
</dbReference>
<dbReference type="SUPFAM" id="SSF49265">
    <property type="entry name" value="Fibronectin type III"/>
    <property type="match status" value="1"/>
</dbReference>
<dbReference type="InterPro" id="IPR017853">
    <property type="entry name" value="GH"/>
</dbReference>
<dbReference type="InterPro" id="IPR013780">
    <property type="entry name" value="Glyco_hydro_b"/>
</dbReference>
<dbReference type="GO" id="GO:0005509">
    <property type="term" value="F:calcium ion binding"/>
    <property type="evidence" value="ECO:0007669"/>
    <property type="project" value="InterPro"/>
</dbReference>
<comment type="similarity">
    <text evidence="1">Belongs to the glycosyl hydrolase 13 family.</text>
</comment>
<evidence type="ECO:0000259" key="3">
    <source>
        <dbReference type="PROSITE" id="PS50853"/>
    </source>
</evidence>
<dbReference type="RefSeq" id="XP_026192455.1">
    <property type="nucleotide sequence ID" value="XM_026336670.1"/>
</dbReference>
<dbReference type="PROSITE" id="PS50853">
    <property type="entry name" value="FN3"/>
    <property type="match status" value="2"/>
</dbReference>
<gene>
    <name evidence="5" type="primary">LOC34618147</name>
</gene>
<sequence length="665" mass="74102">MGSASPAPSCSGGHLEHFARGPHDPRAAPDPAWKGPHWPPAAVAPWVGFLGLWMASKCPTYEPLCGRRYFVAWIVRAGTTEVVKSTERQKCIEAGSSHACLTWNPNPFKAETISGYTIYRCDANVVVWRRDGQLVAMVDGDCRDYTDRPLLGLRVYSYFVCAVNPEGQEGPPSDCVLARTSEPGKPSAPLNLVCINRTENRIEICWKPPADHGGAPVRFYRVYKDGVPIAFLPAVGPQEHKYTDVAVTKGDTHRYTVSAWHDLPPPDYNEGKSNIDYSRSNGFFRIFLPAAVEGLHSDPLDARAETRLEGPRLDDGKGHIMLQGFNWVSAQNPTGWYNVLCSKLEDIKRLGVSIIWCPPPTECVGLEGYMPTRWYSLNSHYGTAAELQHLIRTARESGLACCVDLVANHRCGTRQDSRGHWTIFEAPDWGPWAVVCNNLQGYHGEGGKDTGVSVDCAPDLDHTNPQVQRDMKLWTQWLMRDQAFVEHLGRPFTVGEYWHGDTRALVNYVRAAGGSLAAFDFAFYYHLQRAVETGDFGILNACGNLNGLVGIEPQLAVTFIENHDTDHLEYCRTFCNGELDGVLQGYAVILTHPGVPCIYWNHYSDYGPYCRAKHGLYAAYISPKDRWCHPHSASVAIKIGWLDWHPGPGNWLIASFGHNFCVWTQ</sequence>
<evidence type="ECO:0000313" key="4">
    <source>
        <dbReference type="Proteomes" id="UP000515125"/>
    </source>
</evidence>
<dbReference type="Pfam" id="PF00128">
    <property type="entry name" value="Alpha-amylase"/>
    <property type="match status" value="1"/>
</dbReference>
<name>A0A6P6RZC1_9EIME</name>
<dbReference type="InterPro" id="IPR006047">
    <property type="entry name" value="GH13_cat_dom"/>
</dbReference>
<dbReference type="Gene3D" id="3.20.20.80">
    <property type="entry name" value="Glycosidases"/>
    <property type="match status" value="1"/>
</dbReference>
<dbReference type="CDD" id="cd00063">
    <property type="entry name" value="FN3"/>
    <property type="match status" value="2"/>
</dbReference>